<evidence type="ECO:0000256" key="6">
    <source>
        <dbReference type="ARBA" id="ARBA00081187"/>
    </source>
</evidence>
<name>A0AAE3XK13_9BACT</name>
<dbReference type="Pfam" id="PF02897">
    <property type="entry name" value="Peptidase_S9_N"/>
    <property type="match status" value="1"/>
</dbReference>
<comment type="caution">
    <text evidence="9">The sequence shown here is derived from an EMBL/GenBank/DDBJ whole genome shotgun (WGS) entry which is preliminary data.</text>
</comment>
<feature type="domain" description="Peptidase S9 prolyl oligopeptidase catalytic" evidence="7">
    <location>
        <begin position="460"/>
        <end position="674"/>
    </location>
</feature>
<protein>
    <recommendedName>
        <fullName evidence="6">Proline-specific endopeptidase</fullName>
    </recommendedName>
</protein>
<dbReference type="Gene3D" id="2.130.10.120">
    <property type="entry name" value="Prolyl oligopeptidase, N-terminal domain"/>
    <property type="match status" value="1"/>
</dbReference>
<gene>
    <name evidence="9" type="ORF">HNQ88_000911</name>
</gene>
<dbReference type="InterPro" id="IPR001375">
    <property type="entry name" value="Peptidase_S9_cat"/>
</dbReference>
<dbReference type="InterPro" id="IPR029058">
    <property type="entry name" value="AB_hydrolase_fold"/>
</dbReference>
<evidence type="ECO:0000256" key="2">
    <source>
        <dbReference type="ARBA" id="ARBA00022670"/>
    </source>
</evidence>
<evidence type="ECO:0000313" key="10">
    <source>
        <dbReference type="Proteomes" id="UP001185092"/>
    </source>
</evidence>
<dbReference type="SUPFAM" id="SSF50993">
    <property type="entry name" value="Peptidase/esterase 'gauge' domain"/>
    <property type="match status" value="1"/>
</dbReference>
<proteinExistence type="inferred from homology"/>
<dbReference type="GO" id="GO:0006508">
    <property type="term" value="P:proteolysis"/>
    <property type="evidence" value="ECO:0007669"/>
    <property type="project" value="UniProtKB-KW"/>
</dbReference>
<dbReference type="PANTHER" id="PTHR11757:SF19">
    <property type="entry name" value="PROLYL ENDOPEPTIDASE-LIKE"/>
    <property type="match status" value="1"/>
</dbReference>
<dbReference type="InterPro" id="IPR051543">
    <property type="entry name" value="Serine_Peptidase_S9A"/>
</dbReference>
<dbReference type="AlphaFoldDB" id="A0AAE3XK13"/>
<dbReference type="InterPro" id="IPR023302">
    <property type="entry name" value="Pept_S9A_N"/>
</dbReference>
<dbReference type="Gene3D" id="3.40.50.1820">
    <property type="entry name" value="alpha/beta hydrolase"/>
    <property type="match status" value="1"/>
</dbReference>
<dbReference type="PANTHER" id="PTHR11757">
    <property type="entry name" value="PROTEASE FAMILY S9A OLIGOPEPTIDASE"/>
    <property type="match status" value="1"/>
</dbReference>
<evidence type="ECO:0000256" key="5">
    <source>
        <dbReference type="ARBA" id="ARBA00060121"/>
    </source>
</evidence>
<evidence type="ECO:0000259" key="8">
    <source>
        <dbReference type="Pfam" id="PF02897"/>
    </source>
</evidence>
<keyword evidence="2" id="KW-0645">Protease</keyword>
<evidence type="ECO:0000256" key="4">
    <source>
        <dbReference type="ARBA" id="ARBA00022825"/>
    </source>
</evidence>
<comment type="function">
    <text evidence="5">Cleaves peptide bonds on the C-terminal side of prolyl residues within peptides that are up to approximately 30 amino acids long. Has an absolute requirement for an X-Pro bond in the trans configuration immediately preceding the Pro-Y scissible bond.</text>
</comment>
<keyword evidence="4" id="KW-0720">Serine protease</keyword>
<organism evidence="9 10">
    <name type="scientific">Aureibacter tunicatorum</name>
    <dbReference type="NCBI Taxonomy" id="866807"/>
    <lineage>
        <taxon>Bacteria</taxon>
        <taxon>Pseudomonadati</taxon>
        <taxon>Bacteroidota</taxon>
        <taxon>Cytophagia</taxon>
        <taxon>Cytophagales</taxon>
        <taxon>Persicobacteraceae</taxon>
        <taxon>Aureibacter</taxon>
    </lineage>
</organism>
<evidence type="ECO:0000256" key="3">
    <source>
        <dbReference type="ARBA" id="ARBA00022801"/>
    </source>
</evidence>
<evidence type="ECO:0000256" key="1">
    <source>
        <dbReference type="ARBA" id="ARBA00005228"/>
    </source>
</evidence>
<dbReference type="EMBL" id="JAVDQD010000001">
    <property type="protein sequence ID" value="MDR6237935.1"/>
    <property type="molecule type" value="Genomic_DNA"/>
</dbReference>
<dbReference type="GO" id="GO:0004252">
    <property type="term" value="F:serine-type endopeptidase activity"/>
    <property type="evidence" value="ECO:0007669"/>
    <property type="project" value="InterPro"/>
</dbReference>
<dbReference type="RefSeq" id="WP_309937403.1">
    <property type="nucleotide sequence ID" value="NZ_AP025305.1"/>
</dbReference>
<sequence length="676" mass="78422">MKAPQAQKIAKELNSHDHIRIDHYYWMNDRENPDVIEYLNQENDFTEHTLTHTKGLQKTLYDEMVGRIKQTDMSVPYFYHGYYYFARYEEGKEYPIYSRKKDSLDNDEEIMLDVNELAKDQSYYQIGAYEVSPNNKLLAYAEDTVSRRIYDIRFKNLETGEILEDKLANNGTSLAWSNDNEHIFYTIKDETLRTAKIYRHKLGTDQKNDVLIFEENDDTFYTFVYQSKSRNYIVIGSTSTMTSEYQILDANNPLGEFQIIQPRTRGLEYGIYDYKDELFILTNHEAKNFRLMKTPISNPSLENWTEVLAHRENVLLEDLDIFENFMVLSERENGLTQLRVISSDNHVDYYIPFEEEVFMASSSLNPEYNTDIFRFGYGSLTTPSSVFDFDMKTKDRTLLKQQEVVGGYDPKEYHAERKYVTTRDGVKVPLSLVYKKSLKADSNDLLLYGYGSYGSSMDPYFSSARLSLLDRGFVFAIAHIRGGEEMGREWYENGKLHNKMNTFNDFIDCGDFLISEGYTTKEKLYAMGGSAGGMLMGVIVNERPELFNGVVAQVPFVDCVTTMLDDSIPLTTGEYDEWGNPNEKEYYETILSYSPYDNIKEHDYPAMLVTSGLHDSQVQYWEPTKWVAKLRDHNTGSKPILLMTNMETGHSGASGRFESFKEIALEYAFLIDLTNK</sequence>
<dbReference type="SUPFAM" id="SSF53474">
    <property type="entry name" value="alpha/beta-Hydrolases"/>
    <property type="match status" value="1"/>
</dbReference>
<dbReference type="PRINTS" id="PR00862">
    <property type="entry name" value="PROLIGOPTASE"/>
</dbReference>
<dbReference type="Pfam" id="PF00326">
    <property type="entry name" value="Peptidase_S9"/>
    <property type="match status" value="1"/>
</dbReference>
<feature type="domain" description="Peptidase S9A N-terminal" evidence="8">
    <location>
        <begin position="6"/>
        <end position="402"/>
    </location>
</feature>
<evidence type="ECO:0000259" key="7">
    <source>
        <dbReference type="Pfam" id="PF00326"/>
    </source>
</evidence>
<reference evidence="9" key="1">
    <citation type="submission" date="2023-07" db="EMBL/GenBank/DDBJ databases">
        <title>Genomic Encyclopedia of Type Strains, Phase IV (KMG-IV): sequencing the most valuable type-strain genomes for metagenomic binning, comparative biology and taxonomic classification.</title>
        <authorList>
            <person name="Goeker M."/>
        </authorList>
    </citation>
    <scope>NUCLEOTIDE SEQUENCE</scope>
    <source>
        <strain evidence="9">DSM 26174</strain>
    </source>
</reference>
<accession>A0AAE3XK13</accession>
<keyword evidence="10" id="KW-1185">Reference proteome</keyword>
<dbReference type="InterPro" id="IPR002470">
    <property type="entry name" value="Peptidase_S9A"/>
</dbReference>
<keyword evidence="3 9" id="KW-0378">Hydrolase</keyword>
<comment type="similarity">
    <text evidence="1">Belongs to the peptidase S9A family.</text>
</comment>
<dbReference type="FunFam" id="3.40.50.1820:FF:000005">
    <property type="entry name" value="Prolyl endopeptidase"/>
    <property type="match status" value="1"/>
</dbReference>
<dbReference type="Proteomes" id="UP001185092">
    <property type="component" value="Unassembled WGS sequence"/>
</dbReference>
<evidence type="ECO:0000313" key="9">
    <source>
        <dbReference type="EMBL" id="MDR6237935.1"/>
    </source>
</evidence>